<feature type="transmembrane region" description="Helical" evidence="1">
    <location>
        <begin position="82"/>
        <end position="103"/>
    </location>
</feature>
<gene>
    <name evidence="2" type="ORF">SAMN04487910_1482</name>
</gene>
<evidence type="ECO:0000313" key="2">
    <source>
        <dbReference type="EMBL" id="SEK92276.1"/>
    </source>
</evidence>
<name>A0A1H7L0N0_AQUAM</name>
<evidence type="ECO:0000256" key="1">
    <source>
        <dbReference type="SAM" id="Phobius"/>
    </source>
</evidence>
<proteinExistence type="predicted"/>
<dbReference type="InterPro" id="IPR011990">
    <property type="entry name" value="TPR-like_helical_dom_sf"/>
</dbReference>
<dbReference type="AlphaFoldDB" id="A0A1H7L0N0"/>
<accession>A0A1H7L0N0</accession>
<sequence>MERTEELFEKIERYLDKTLSEEVTIAFEKEMSTNPELKLEVDKHRELHNVLSNKDVLDFKEKLQKIGEEVKKEKLEETKTSFFPYLKIAASVVILIGAGTLLWNTFNSSNDFSNLYTSYYELYPVEDVTRGDVLDQLDIVMKNYAQGNHDKVITELEENASLVSSEQLELYLGNSYLQVGKEKKALLQFEKINDNSQYYEDANWYQALTYLKLGETNTSLEILERIIRFDGIYKEKAIQLKEDLE</sequence>
<keyword evidence="1" id="KW-1133">Transmembrane helix</keyword>
<keyword evidence="1" id="KW-0472">Membrane</keyword>
<dbReference type="SUPFAM" id="SSF48452">
    <property type="entry name" value="TPR-like"/>
    <property type="match status" value="1"/>
</dbReference>
<organism evidence="2 3">
    <name type="scientific">Aquimarina amphilecti</name>
    <dbReference type="NCBI Taxonomy" id="1038014"/>
    <lineage>
        <taxon>Bacteria</taxon>
        <taxon>Pseudomonadati</taxon>
        <taxon>Bacteroidota</taxon>
        <taxon>Flavobacteriia</taxon>
        <taxon>Flavobacteriales</taxon>
        <taxon>Flavobacteriaceae</taxon>
        <taxon>Aquimarina</taxon>
    </lineage>
</organism>
<dbReference type="RefSeq" id="WP_091407089.1">
    <property type="nucleotide sequence ID" value="NZ_FOAB01000002.1"/>
</dbReference>
<dbReference type="Proteomes" id="UP000198521">
    <property type="component" value="Unassembled WGS sequence"/>
</dbReference>
<dbReference type="OrthoDB" id="958761at2"/>
<keyword evidence="1" id="KW-0812">Transmembrane</keyword>
<dbReference type="EMBL" id="FOAB01000002">
    <property type="protein sequence ID" value="SEK92276.1"/>
    <property type="molecule type" value="Genomic_DNA"/>
</dbReference>
<reference evidence="2 3" key="1">
    <citation type="submission" date="2016-10" db="EMBL/GenBank/DDBJ databases">
        <authorList>
            <person name="de Groot N.N."/>
        </authorList>
    </citation>
    <scope>NUCLEOTIDE SEQUENCE [LARGE SCALE GENOMIC DNA]</scope>
    <source>
        <strain evidence="2 3">DSM 25232</strain>
    </source>
</reference>
<evidence type="ECO:0000313" key="3">
    <source>
        <dbReference type="Proteomes" id="UP000198521"/>
    </source>
</evidence>
<dbReference type="Gene3D" id="1.25.40.10">
    <property type="entry name" value="Tetratricopeptide repeat domain"/>
    <property type="match status" value="1"/>
</dbReference>
<protein>
    <submittedName>
        <fullName evidence="2">Uncharacterized protein</fullName>
    </submittedName>
</protein>
<keyword evidence="3" id="KW-1185">Reference proteome</keyword>
<dbReference type="STRING" id="1038014.SAMN04487910_1482"/>